<proteinExistence type="predicted"/>
<dbReference type="FunFam" id="1.10.510.10:FF:000554">
    <property type="entry name" value="Predicted protein"/>
    <property type="match status" value="1"/>
</dbReference>
<dbReference type="STRING" id="174720.A0A0N5C8V5"/>
<dbReference type="SUPFAM" id="SSF56112">
    <property type="entry name" value="Protein kinase-like (PK-like)"/>
    <property type="match status" value="1"/>
</dbReference>
<dbReference type="PRINTS" id="PR00109">
    <property type="entry name" value="TYRKINASE"/>
</dbReference>
<dbReference type="InterPro" id="IPR050122">
    <property type="entry name" value="RTK"/>
</dbReference>
<dbReference type="GO" id="GO:0004714">
    <property type="term" value="F:transmembrane receptor protein tyrosine kinase activity"/>
    <property type="evidence" value="ECO:0007669"/>
    <property type="project" value="TreeGrafter"/>
</dbReference>
<evidence type="ECO:0000313" key="9">
    <source>
        <dbReference type="WBParaSite" id="SPAL_0001434000.1"/>
    </source>
</evidence>
<keyword evidence="3" id="KW-0418">Kinase</keyword>
<dbReference type="InterPro" id="IPR000719">
    <property type="entry name" value="Prot_kinase_dom"/>
</dbReference>
<accession>A0A0N5C8V5</accession>
<organism evidence="8 9">
    <name type="scientific">Strongyloides papillosus</name>
    <name type="common">Intestinal threadworm</name>
    <dbReference type="NCBI Taxonomy" id="174720"/>
    <lineage>
        <taxon>Eukaryota</taxon>
        <taxon>Metazoa</taxon>
        <taxon>Ecdysozoa</taxon>
        <taxon>Nematoda</taxon>
        <taxon>Chromadorea</taxon>
        <taxon>Rhabditida</taxon>
        <taxon>Tylenchina</taxon>
        <taxon>Panagrolaimomorpha</taxon>
        <taxon>Strongyloidoidea</taxon>
        <taxon>Strongyloididae</taxon>
        <taxon>Strongyloides</taxon>
    </lineage>
</organism>
<dbReference type="InterPro" id="IPR011009">
    <property type="entry name" value="Kinase-like_dom_sf"/>
</dbReference>
<evidence type="ECO:0000256" key="1">
    <source>
        <dbReference type="ARBA" id="ARBA00022679"/>
    </source>
</evidence>
<dbReference type="Proteomes" id="UP000046392">
    <property type="component" value="Unplaced"/>
</dbReference>
<dbReference type="GO" id="GO:0007169">
    <property type="term" value="P:cell surface receptor protein tyrosine kinase signaling pathway"/>
    <property type="evidence" value="ECO:0007669"/>
    <property type="project" value="TreeGrafter"/>
</dbReference>
<feature type="signal peptide" evidence="6">
    <location>
        <begin position="1"/>
        <end position="23"/>
    </location>
</feature>
<dbReference type="AlphaFoldDB" id="A0A0N5C8V5"/>
<feature type="domain" description="Protein kinase" evidence="7">
    <location>
        <begin position="571"/>
        <end position="860"/>
    </location>
</feature>
<dbReference type="GO" id="GO:0043235">
    <property type="term" value="C:receptor complex"/>
    <property type="evidence" value="ECO:0007669"/>
    <property type="project" value="TreeGrafter"/>
</dbReference>
<dbReference type="InterPro" id="IPR020635">
    <property type="entry name" value="Tyr_kinase_cat_dom"/>
</dbReference>
<dbReference type="Gene3D" id="1.10.510.10">
    <property type="entry name" value="Transferase(Phosphotransferase) domain 1"/>
    <property type="match status" value="1"/>
</dbReference>
<evidence type="ECO:0000259" key="7">
    <source>
        <dbReference type="PROSITE" id="PS50011"/>
    </source>
</evidence>
<dbReference type="WBParaSite" id="SPAL_0001434000.1">
    <property type="protein sequence ID" value="SPAL_0001434000.1"/>
    <property type="gene ID" value="SPAL_0001434000"/>
</dbReference>
<dbReference type="InterPro" id="IPR008266">
    <property type="entry name" value="Tyr_kinase_AS"/>
</dbReference>
<dbReference type="PROSITE" id="PS50011">
    <property type="entry name" value="PROTEIN_KINASE_DOM"/>
    <property type="match status" value="1"/>
</dbReference>
<dbReference type="GO" id="GO:0005886">
    <property type="term" value="C:plasma membrane"/>
    <property type="evidence" value="ECO:0007669"/>
    <property type="project" value="TreeGrafter"/>
</dbReference>
<evidence type="ECO:0000256" key="5">
    <source>
        <dbReference type="ARBA" id="ARBA00023137"/>
    </source>
</evidence>
<dbReference type="PANTHER" id="PTHR24416:SF600">
    <property type="entry name" value="PDGF- AND VEGF-RECEPTOR RELATED, ISOFORM J"/>
    <property type="match status" value="1"/>
</dbReference>
<evidence type="ECO:0000256" key="4">
    <source>
        <dbReference type="ARBA" id="ARBA00022840"/>
    </source>
</evidence>
<evidence type="ECO:0000256" key="6">
    <source>
        <dbReference type="SAM" id="SignalP"/>
    </source>
</evidence>
<dbReference type="GO" id="GO:0005524">
    <property type="term" value="F:ATP binding"/>
    <property type="evidence" value="ECO:0007669"/>
    <property type="project" value="UniProtKB-KW"/>
</dbReference>
<dbReference type="InterPro" id="IPR001245">
    <property type="entry name" value="Ser-Thr/Tyr_kinase_cat_dom"/>
</dbReference>
<dbReference type="Gene3D" id="3.30.200.20">
    <property type="entry name" value="Phosphorylase Kinase, domain 1"/>
    <property type="match status" value="1"/>
</dbReference>
<dbReference type="SMART" id="SM00219">
    <property type="entry name" value="TyrKc"/>
    <property type="match status" value="1"/>
</dbReference>
<keyword evidence="8" id="KW-1185">Reference proteome</keyword>
<keyword evidence="2" id="KW-0547">Nucleotide-binding</keyword>
<dbReference type="Pfam" id="PF07714">
    <property type="entry name" value="PK_Tyr_Ser-Thr"/>
    <property type="match status" value="1"/>
</dbReference>
<keyword evidence="5" id="KW-0829">Tyrosine-protein kinase</keyword>
<keyword evidence="6" id="KW-0732">Signal</keyword>
<evidence type="ECO:0000313" key="8">
    <source>
        <dbReference type="Proteomes" id="UP000046392"/>
    </source>
</evidence>
<reference evidence="9" key="1">
    <citation type="submission" date="2017-02" db="UniProtKB">
        <authorList>
            <consortium name="WormBaseParasite"/>
        </authorList>
    </citation>
    <scope>IDENTIFICATION</scope>
</reference>
<dbReference type="PANTHER" id="PTHR24416">
    <property type="entry name" value="TYROSINE-PROTEIN KINASE RECEPTOR"/>
    <property type="match status" value="1"/>
</dbReference>
<name>A0A0N5C8V5_STREA</name>
<dbReference type="CDD" id="cd00192">
    <property type="entry name" value="PTKc"/>
    <property type="match status" value="1"/>
</dbReference>
<keyword evidence="4" id="KW-0067">ATP-binding</keyword>
<protein>
    <submittedName>
        <fullName evidence="9">Protein kinase domain-containing protein</fullName>
    </submittedName>
</protein>
<dbReference type="PROSITE" id="PS00109">
    <property type="entry name" value="PROTEIN_KINASE_TYR"/>
    <property type="match status" value="1"/>
</dbReference>
<keyword evidence="1" id="KW-0808">Transferase</keyword>
<evidence type="ECO:0000256" key="3">
    <source>
        <dbReference type="ARBA" id="ARBA00022777"/>
    </source>
</evidence>
<feature type="chain" id="PRO_5005895559" evidence="6">
    <location>
        <begin position="24"/>
        <end position="946"/>
    </location>
</feature>
<evidence type="ECO:0000256" key="2">
    <source>
        <dbReference type="ARBA" id="ARBA00022741"/>
    </source>
</evidence>
<sequence length="946" mass="107775">MFNKSTIFISLLIISLYFYNVHPQNVTKISNSKCIHTYDHCGSWISGIFLLLDNPTTDGAFDLIKQTMVNTLTNCSAVQSLSLEIRSCERLLGSCIGRYDCLSVIKNLNVSDNAMYACNNRFWDDFKNFYSKEYLNSQGLSAYIITNINCSNWENTDLSSFYLKSTEVSSFIEEYTVVTKLIHVTDADYGGVCIMNPIINSSSPLLDVITVSSSEIDQLSPQEYGMCSLREYYTANLFGNNLDDPSNCTLYTVGVDEHSCLTYTLLMYFAIRENTPKDELKNILTLASGVFEKCSVEGTTVIYWSSNPDNRIMKCDPSTEACMEKITSLTVYDLSYQNSTSRQIDIDSLTQVVNNFDDFPIGQTLAFYIFSNLEEPELTSSAISQPLFEDSFEYGYFLYKNKLITHFIDIAPPQNKVSINKFRPLSNAANEYFVVDRIANITEQLNGVSVTLQICTGDAYYKGSPKTSSSPNVETIILIVCGSLVALIAICSGFCIRFRKLSYRFKLIKFSKKFAVDEAACEAVKIAIKNKNNKEFQECMEGFKKMEERYTDCPNGCGTDRYEMHIDDLAINYNSRLGSGAFASVYKGFIKGTNPLKNACQRLNVALDIMTNLTNEVAIKTCLRNNDMNDKKNLLDEIKFMKNLGYHPHIVNIIGCITDWNFPILVLEYCENEDLLKFMRKQNKENFQKDDDEKNENDISMKDLYSFAWQVADGMVYLSSKNVIHRDIAARNILITKKNVAKIGDFGLCRNTVDLNYTTNGGKFPIRWMSYEALKYYTFSVKSDVWAYGVLLFEIFSFGEVPYKTVQLCDLVDHLGAGNRLEQPEFCTDEVYKIMTDCWNEDLEKRPTFTKLRECMAEQLELGDDSYGYIQLLPDVDKIYLEITETMQKPVTVKKECDIHENDVNDDTKPVIEEKECDIHESDVIEDNKSVTDLNNEIEDVNIISI</sequence>